<name>A0ABR2DAV1_9ROSI</name>
<evidence type="ECO:0000313" key="2">
    <source>
        <dbReference type="Proteomes" id="UP001472677"/>
    </source>
</evidence>
<dbReference type="Proteomes" id="UP001472677">
    <property type="component" value="Unassembled WGS sequence"/>
</dbReference>
<keyword evidence="2" id="KW-1185">Reference proteome</keyword>
<reference evidence="1 2" key="1">
    <citation type="journal article" date="2024" name="G3 (Bethesda)">
        <title>Genome assembly of Hibiscus sabdariffa L. provides insights into metabolisms of medicinal natural products.</title>
        <authorList>
            <person name="Kim T."/>
        </authorList>
    </citation>
    <scope>NUCLEOTIDE SEQUENCE [LARGE SCALE GENOMIC DNA]</scope>
    <source>
        <strain evidence="1">TK-2024</strain>
        <tissue evidence="1">Old leaves</tissue>
    </source>
</reference>
<gene>
    <name evidence="1" type="ORF">V6N12_047424</name>
</gene>
<evidence type="ECO:0000313" key="1">
    <source>
        <dbReference type="EMBL" id="KAK8534026.1"/>
    </source>
</evidence>
<accession>A0ABR2DAV1</accession>
<comment type="caution">
    <text evidence="1">The sequence shown here is derived from an EMBL/GenBank/DDBJ whole genome shotgun (WGS) entry which is preliminary data.</text>
</comment>
<dbReference type="EMBL" id="JBBPBM010000032">
    <property type="protein sequence ID" value="KAK8534026.1"/>
    <property type="molecule type" value="Genomic_DNA"/>
</dbReference>
<evidence type="ECO:0008006" key="3">
    <source>
        <dbReference type="Google" id="ProtNLM"/>
    </source>
</evidence>
<proteinExistence type="predicted"/>
<protein>
    <recommendedName>
        <fullName evidence="3">Secreted protein</fullName>
    </recommendedName>
</protein>
<sequence>MKQLLERLARSCLWYYFAKILPLAVSPKLIAAIKFECGLQRCNSSNRNIRTLVYVELSGSCSVQSPIMFVEEQDFELRSSNEPVFVLTAFKLITSTCVTKVNVQLTMSIKPMITKHG</sequence>
<organism evidence="1 2">
    <name type="scientific">Hibiscus sabdariffa</name>
    <name type="common">roselle</name>
    <dbReference type="NCBI Taxonomy" id="183260"/>
    <lineage>
        <taxon>Eukaryota</taxon>
        <taxon>Viridiplantae</taxon>
        <taxon>Streptophyta</taxon>
        <taxon>Embryophyta</taxon>
        <taxon>Tracheophyta</taxon>
        <taxon>Spermatophyta</taxon>
        <taxon>Magnoliopsida</taxon>
        <taxon>eudicotyledons</taxon>
        <taxon>Gunneridae</taxon>
        <taxon>Pentapetalae</taxon>
        <taxon>rosids</taxon>
        <taxon>malvids</taxon>
        <taxon>Malvales</taxon>
        <taxon>Malvaceae</taxon>
        <taxon>Malvoideae</taxon>
        <taxon>Hibiscus</taxon>
    </lineage>
</organism>